<dbReference type="Gene3D" id="2.60.120.620">
    <property type="entry name" value="q2cbj1_9rhob like domain"/>
    <property type="match status" value="1"/>
</dbReference>
<reference evidence="11" key="1">
    <citation type="submission" date="2021-02" db="EMBL/GenBank/DDBJ databases">
        <authorList>
            <person name="Nowell W R."/>
        </authorList>
    </citation>
    <scope>NUCLEOTIDE SEQUENCE</scope>
    <source>
        <strain evidence="11">Ploen Becks lab</strain>
    </source>
</reference>
<keyword evidence="6" id="KW-0408">Iron</keyword>
<evidence type="ECO:0000256" key="3">
    <source>
        <dbReference type="ARBA" id="ARBA00022896"/>
    </source>
</evidence>
<evidence type="ECO:0000313" key="11">
    <source>
        <dbReference type="EMBL" id="CAF0722358.1"/>
    </source>
</evidence>
<keyword evidence="7" id="KW-0175">Coiled coil</keyword>
<dbReference type="GO" id="GO:0005506">
    <property type="term" value="F:iron ion binding"/>
    <property type="evidence" value="ECO:0007669"/>
    <property type="project" value="InterPro"/>
</dbReference>
<dbReference type="PROSITE" id="PS51471">
    <property type="entry name" value="FE2OG_OXY"/>
    <property type="match status" value="1"/>
</dbReference>
<keyword evidence="3" id="KW-0847">Vitamin C</keyword>
<feature type="transmembrane region" description="Helical" evidence="9">
    <location>
        <begin position="29"/>
        <end position="47"/>
    </location>
</feature>
<sequence>MGKNKPENKSLTKNEDVKINHESSHKSNLLTNFLVLIIAVLLGVIIYQQNFNLPQKETASTEPNVNLDKLYQELKDKIKQEILDENLKSREVITEKIESIKNENAPESVINQIKEETINLEKIEKVQDTIKSEITEQNEKLSQKEEQKIVKIEDKKIEDLTDSELKFQNGQPVVLDSRKIKFKTEEIKNEEVTEKKENLEKKVELKKIPKEVENFPTKKISKMKTKKMWIPIPNSNGGHRRVPPIEIKFGKEHHSSVKVWLFEEFLSKEESEQLIQAHESHLKETLKQRPIICFDSVSTLKKNLIELQKDKIAELVTPNDFTSGTTCLNQTFSRQLEKWGLKWSYSTAFYPGESKFSKIFGKRIEEATMLNETHGGKFQVTSYPNGVGYKDHTDCVVDSNDQRDRYGTFLVYLNELGADGGGETIFPELGIDVKPRQGRALTWNNMNYETGKCEPKSIHRAAEVKHPVKKKYIIQRWYYYKNFYALGKRMPEASLPERPPNTPKVSCDNYDNGSCRMYDEWNPDHMIDYQRDKKIY</sequence>
<dbReference type="GO" id="GO:0005783">
    <property type="term" value="C:endoplasmic reticulum"/>
    <property type="evidence" value="ECO:0007669"/>
    <property type="project" value="TreeGrafter"/>
</dbReference>
<proteinExistence type="predicted"/>
<feature type="region of interest" description="Disordered" evidence="8">
    <location>
        <begin position="1"/>
        <end position="22"/>
    </location>
</feature>
<gene>
    <name evidence="11" type="ORF">OXX778_LOCUS2253</name>
</gene>
<dbReference type="SMART" id="SM00702">
    <property type="entry name" value="P4Hc"/>
    <property type="match status" value="1"/>
</dbReference>
<feature type="domain" description="Fe2OG dioxygenase" evidence="10">
    <location>
        <begin position="373"/>
        <end position="480"/>
    </location>
</feature>
<keyword evidence="2" id="KW-0479">Metal-binding</keyword>
<dbReference type="GO" id="GO:0004656">
    <property type="term" value="F:procollagen-proline 4-dioxygenase activity"/>
    <property type="evidence" value="ECO:0007669"/>
    <property type="project" value="TreeGrafter"/>
</dbReference>
<dbReference type="AlphaFoldDB" id="A0A813ML77"/>
<dbReference type="OrthoDB" id="420380at2759"/>
<evidence type="ECO:0000256" key="9">
    <source>
        <dbReference type="SAM" id="Phobius"/>
    </source>
</evidence>
<evidence type="ECO:0000256" key="2">
    <source>
        <dbReference type="ARBA" id="ARBA00022723"/>
    </source>
</evidence>
<keyword evidence="5" id="KW-0560">Oxidoreductase</keyword>
<keyword evidence="4" id="KW-0223">Dioxygenase</keyword>
<dbReference type="FunFam" id="2.60.120.620:FF:000054">
    <property type="entry name" value="Prolyl 4-hydroxylase subunit alpha-1"/>
    <property type="match status" value="1"/>
</dbReference>
<name>A0A813ML77_9BILA</name>
<evidence type="ECO:0000256" key="6">
    <source>
        <dbReference type="ARBA" id="ARBA00023004"/>
    </source>
</evidence>
<dbReference type="Pfam" id="PF13640">
    <property type="entry name" value="2OG-FeII_Oxy_3"/>
    <property type="match status" value="1"/>
</dbReference>
<dbReference type="InterPro" id="IPR006620">
    <property type="entry name" value="Pro_4_hyd_alph"/>
</dbReference>
<evidence type="ECO:0000256" key="5">
    <source>
        <dbReference type="ARBA" id="ARBA00023002"/>
    </source>
</evidence>
<comment type="cofactor">
    <cofactor evidence="1">
        <name>L-ascorbate</name>
        <dbReference type="ChEBI" id="CHEBI:38290"/>
    </cofactor>
</comment>
<keyword evidence="9" id="KW-0472">Membrane</keyword>
<accession>A0A813ML77</accession>
<dbReference type="EMBL" id="CAJNOC010000171">
    <property type="protein sequence ID" value="CAF0722358.1"/>
    <property type="molecule type" value="Genomic_DNA"/>
</dbReference>
<evidence type="ECO:0000313" key="12">
    <source>
        <dbReference type="Proteomes" id="UP000663879"/>
    </source>
</evidence>
<dbReference type="PANTHER" id="PTHR10869">
    <property type="entry name" value="PROLYL 4-HYDROXYLASE ALPHA SUBUNIT"/>
    <property type="match status" value="1"/>
</dbReference>
<evidence type="ECO:0000259" key="10">
    <source>
        <dbReference type="PROSITE" id="PS51471"/>
    </source>
</evidence>
<keyword evidence="9" id="KW-1133">Transmembrane helix</keyword>
<dbReference type="InterPro" id="IPR005123">
    <property type="entry name" value="Oxoglu/Fe-dep_dioxygenase_dom"/>
</dbReference>
<feature type="coiled-coil region" evidence="7">
    <location>
        <begin position="120"/>
        <end position="147"/>
    </location>
</feature>
<dbReference type="PANTHER" id="PTHR10869:SF180">
    <property type="entry name" value="FE2OG DIOXYGENASE DOMAIN-CONTAINING PROTEIN"/>
    <property type="match status" value="1"/>
</dbReference>
<protein>
    <recommendedName>
        <fullName evidence="10">Fe2OG dioxygenase domain-containing protein</fullName>
    </recommendedName>
</protein>
<evidence type="ECO:0000256" key="4">
    <source>
        <dbReference type="ARBA" id="ARBA00022964"/>
    </source>
</evidence>
<dbReference type="InterPro" id="IPR044862">
    <property type="entry name" value="Pro_4_hyd_alph_FE2OG_OXY"/>
</dbReference>
<dbReference type="Proteomes" id="UP000663879">
    <property type="component" value="Unassembled WGS sequence"/>
</dbReference>
<organism evidence="11 12">
    <name type="scientific">Brachionus calyciflorus</name>
    <dbReference type="NCBI Taxonomy" id="104777"/>
    <lineage>
        <taxon>Eukaryota</taxon>
        <taxon>Metazoa</taxon>
        <taxon>Spiralia</taxon>
        <taxon>Gnathifera</taxon>
        <taxon>Rotifera</taxon>
        <taxon>Eurotatoria</taxon>
        <taxon>Monogononta</taxon>
        <taxon>Pseudotrocha</taxon>
        <taxon>Ploima</taxon>
        <taxon>Brachionidae</taxon>
        <taxon>Brachionus</taxon>
    </lineage>
</organism>
<keyword evidence="9" id="KW-0812">Transmembrane</keyword>
<evidence type="ECO:0000256" key="8">
    <source>
        <dbReference type="SAM" id="MobiDB-lite"/>
    </source>
</evidence>
<dbReference type="InterPro" id="IPR045054">
    <property type="entry name" value="P4HA-like"/>
</dbReference>
<evidence type="ECO:0000256" key="7">
    <source>
        <dbReference type="SAM" id="Coils"/>
    </source>
</evidence>
<comment type="caution">
    <text evidence="11">The sequence shown here is derived from an EMBL/GenBank/DDBJ whole genome shotgun (WGS) entry which is preliminary data.</text>
</comment>
<dbReference type="GO" id="GO:0031418">
    <property type="term" value="F:L-ascorbic acid binding"/>
    <property type="evidence" value="ECO:0007669"/>
    <property type="project" value="UniProtKB-KW"/>
</dbReference>
<keyword evidence="12" id="KW-1185">Reference proteome</keyword>
<evidence type="ECO:0000256" key="1">
    <source>
        <dbReference type="ARBA" id="ARBA00001961"/>
    </source>
</evidence>